<dbReference type="PANTHER" id="PTHR39321:SF3">
    <property type="entry name" value="PHOSPHOPANTETHEINE ADENYLYLTRANSFERASE"/>
    <property type="match status" value="1"/>
</dbReference>
<dbReference type="InterPro" id="IPR005248">
    <property type="entry name" value="NadD/NMNAT"/>
</dbReference>
<dbReference type="EMBL" id="CP098251">
    <property type="protein sequence ID" value="WAV90988.1"/>
    <property type="molecule type" value="Genomic_DNA"/>
</dbReference>
<evidence type="ECO:0000256" key="10">
    <source>
        <dbReference type="ARBA" id="ARBA00048721"/>
    </source>
</evidence>
<dbReference type="HAMAP" id="MF_00244">
    <property type="entry name" value="NaMN_adenylyltr"/>
    <property type="match status" value="1"/>
</dbReference>
<comment type="pathway">
    <text evidence="2 11">Cofactor biosynthesis; NAD(+) biosynthesis; deamido-NAD(+) from nicotinate D-ribonucleotide: step 1/1.</text>
</comment>
<dbReference type="CDD" id="cd02165">
    <property type="entry name" value="NMNAT"/>
    <property type="match status" value="1"/>
</dbReference>
<keyword evidence="15" id="KW-1185">Reference proteome</keyword>
<comment type="catalytic activity">
    <reaction evidence="10 11">
        <text>nicotinate beta-D-ribonucleotide + ATP + H(+) = deamido-NAD(+) + diphosphate</text>
        <dbReference type="Rhea" id="RHEA:22860"/>
        <dbReference type="ChEBI" id="CHEBI:15378"/>
        <dbReference type="ChEBI" id="CHEBI:30616"/>
        <dbReference type="ChEBI" id="CHEBI:33019"/>
        <dbReference type="ChEBI" id="CHEBI:57502"/>
        <dbReference type="ChEBI" id="CHEBI:58437"/>
        <dbReference type="EC" id="2.7.7.18"/>
    </reaction>
</comment>
<reference evidence="13" key="2">
    <citation type="journal article" date="2022" name="Front. Microbiol.">
        <title>New perspectives on an old grouping: The genomic and phenotypic variability of Oxalobacter formigenes and the implications for calcium oxalate stone prevention.</title>
        <authorList>
            <person name="Chmiel J.A."/>
            <person name="Carr C."/>
            <person name="Stuivenberg G.A."/>
            <person name="Venema R."/>
            <person name="Chanyi R.M."/>
            <person name="Al K.F."/>
            <person name="Giguere D."/>
            <person name="Say H."/>
            <person name="Akouris P.P."/>
            <person name="Dominguez Romero S.A."/>
            <person name="Kwong A."/>
            <person name="Tai V."/>
            <person name="Koval S.F."/>
            <person name="Razvi H."/>
            <person name="Bjazevic J."/>
            <person name="Burton J.P."/>
        </authorList>
    </citation>
    <scope>NUCLEOTIDE SEQUENCE</scope>
    <source>
        <strain evidence="13">OxK</strain>
    </source>
</reference>
<protein>
    <recommendedName>
        <fullName evidence="11">Probable nicotinate-nucleotide adenylyltransferase</fullName>
        <ecNumber evidence="11">2.7.7.18</ecNumber>
    </recommendedName>
    <alternativeName>
        <fullName evidence="11">Deamido-NAD(+) diphosphorylase</fullName>
    </alternativeName>
    <alternativeName>
        <fullName evidence="11">Deamido-NAD(+) pyrophosphorylase</fullName>
    </alternativeName>
    <alternativeName>
        <fullName evidence="11">Nicotinate mononucleotide adenylyltransferase</fullName>
        <shortName evidence="11">NaMN adenylyltransferase</shortName>
    </alternativeName>
</protein>
<evidence type="ECO:0000256" key="6">
    <source>
        <dbReference type="ARBA" id="ARBA00022695"/>
    </source>
</evidence>
<dbReference type="AlphaFoldDB" id="A0A9E9NYQ6"/>
<comment type="function">
    <text evidence="1 11">Catalyzes the reversible adenylation of nicotinate mononucleotide (NaMN) to nicotinic acid adenine dinucleotide (NaAD).</text>
</comment>
<keyword evidence="9 11" id="KW-0520">NAD</keyword>
<accession>A0A9E9NYQ6</accession>
<keyword evidence="5 11" id="KW-0808">Transferase</keyword>
<proteinExistence type="inferred from homology"/>
<dbReference type="PANTHER" id="PTHR39321">
    <property type="entry name" value="NICOTINATE-NUCLEOTIDE ADENYLYLTRANSFERASE-RELATED"/>
    <property type="match status" value="1"/>
</dbReference>
<dbReference type="EC" id="2.7.7.18" evidence="11"/>
<sequence length="217" mass="24157">MTKRCIILLGGSFDPVHVGHVELGKYFCRLFNTNELRLIPAGNPWQKPLLKANPKQRIAMLECAFKPLGLSFTIDSQEIDRPGATYTIDTLRSIRHEVGPDVSLIFLMGADQLLRLDTWHNWRQLFDLTNIAVSARPGFSNSLALIPKAIADEFSRRFAAPEKIISTPAGLTYLATDLQINVSATEIRAALQNDQSPAALVPAPVLSYIKENNLYKN</sequence>
<dbReference type="Proteomes" id="UP001164794">
    <property type="component" value="Chromosome"/>
</dbReference>
<evidence type="ECO:0000256" key="2">
    <source>
        <dbReference type="ARBA" id="ARBA00005019"/>
    </source>
</evidence>
<evidence type="ECO:0000256" key="11">
    <source>
        <dbReference type="HAMAP-Rule" id="MF_00244"/>
    </source>
</evidence>
<reference evidence="14" key="1">
    <citation type="journal article" date="2022" name="Front. Microbiol.">
        <title>New perspectives on an old grouping: The genomic and phenotypic variability of Oxalobacter formigenes and the implications for calcium oxalate stone prevention.</title>
        <authorList>
            <person name="Chmiel J.A."/>
            <person name="Carr C."/>
            <person name="Stuivenberg G.A."/>
            <person name="Venema R."/>
            <person name="Chanyi R.M."/>
            <person name="Al K.F."/>
            <person name="Giguere D."/>
            <person name="Say H."/>
            <person name="Akouris P.P."/>
            <person name="Dominguez Romero S.A."/>
            <person name="Kwong A."/>
            <person name="Tai V."/>
            <person name="Koval S.F."/>
            <person name="Razvi H."/>
            <person name="Bjazevic J."/>
            <person name="Burton J.P."/>
        </authorList>
    </citation>
    <scope>NUCLEOTIDE SEQUENCE</scope>
    <source>
        <strain evidence="14">HOxNP-1</strain>
    </source>
</reference>
<evidence type="ECO:0000313" key="15">
    <source>
        <dbReference type="Proteomes" id="UP001164794"/>
    </source>
</evidence>
<feature type="domain" description="Cytidyltransferase-like" evidence="12">
    <location>
        <begin position="8"/>
        <end position="189"/>
    </location>
</feature>
<dbReference type="GO" id="GO:0009435">
    <property type="term" value="P:NAD+ biosynthetic process"/>
    <property type="evidence" value="ECO:0007669"/>
    <property type="project" value="UniProtKB-UniRule"/>
</dbReference>
<dbReference type="Proteomes" id="UP001164819">
    <property type="component" value="Chromosome"/>
</dbReference>
<dbReference type="GO" id="GO:0005524">
    <property type="term" value="F:ATP binding"/>
    <property type="evidence" value="ECO:0007669"/>
    <property type="project" value="UniProtKB-KW"/>
</dbReference>
<dbReference type="InterPro" id="IPR004821">
    <property type="entry name" value="Cyt_trans-like"/>
</dbReference>
<evidence type="ECO:0000313" key="13">
    <source>
        <dbReference type="EMBL" id="WAV90988.1"/>
    </source>
</evidence>
<dbReference type="RefSeq" id="WP_269264247.1">
    <property type="nucleotide sequence ID" value="NZ_CP098248.1"/>
</dbReference>
<dbReference type="InterPro" id="IPR014729">
    <property type="entry name" value="Rossmann-like_a/b/a_fold"/>
</dbReference>
<comment type="similarity">
    <text evidence="3 11">Belongs to the NadD family.</text>
</comment>
<keyword evidence="4 11" id="KW-0662">Pyridine nucleotide biosynthesis</keyword>
<evidence type="ECO:0000256" key="3">
    <source>
        <dbReference type="ARBA" id="ARBA00009014"/>
    </source>
</evidence>
<dbReference type="GO" id="GO:0004515">
    <property type="term" value="F:nicotinate-nucleotide adenylyltransferase activity"/>
    <property type="evidence" value="ECO:0007669"/>
    <property type="project" value="UniProtKB-UniRule"/>
</dbReference>
<evidence type="ECO:0000313" key="14">
    <source>
        <dbReference type="EMBL" id="WAV96766.1"/>
    </source>
</evidence>
<organism evidence="13">
    <name type="scientific">Oxalobacter aliiformigenes</name>
    <dbReference type="NCBI Taxonomy" id="2946593"/>
    <lineage>
        <taxon>Bacteria</taxon>
        <taxon>Pseudomonadati</taxon>
        <taxon>Pseudomonadota</taxon>
        <taxon>Betaproteobacteria</taxon>
        <taxon>Burkholderiales</taxon>
        <taxon>Oxalobacteraceae</taxon>
        <taxon>Oxalobacter</taxon>
    </lineage>
</organism>
<dbReference type="Pfam" id="PF01467">
    <property type="entry name" value="CTP_transf_like"/>
    <property type="match status" value="1"/>
</dbReference>
<evidence type="ECO:0000256" key="8">
    <source>
        <dbReference type="ARBA" id="ARBA00022840"/>
    </source>
</evidence>
<evidence type="ECO:0000259" key="12">
    <source>
        <dbReference type="Pfam" id="PF01467"/>
    </source>
</evidence>
<dbReference type="EMBL" id="CP098248">
    <property type="protein sequence ID" value="WAV96766.1"/>
    <property type="molecule type" value="Genomic_DNA"/>
</dbReference>
<keyword evidence="7 11" id="KW-0547">Nucleotide-binding</keyword>
<dbReference type="Gene3D" id="3.40.50.620">
    <property type="entry name" value="HUPs"/>
    <property type="match status" value="1"/>
</dbReference>
<evidence type="ECO:0000256" key="5">
    <source>
        <dbReference type="ARBA" id="ARBA00022679"/>
    </source>
</evidence>
<evidence type="ECO:0000256" key="7">
    <source>
        <dbReference type="ARBA" id="ARBA00022741"/>
    </source>
</evidence>
<keyword evidence="8 11" id="KW-0067">ATP-binding</keyword>
<evidence type="ECO:0000256" key="9">
    <source>
        <dbReference type="ARBA" id="ARBA00023027"/>
    </source>
</evidence>
<dbReference type="SUPFAM" id="SSF52374">
    <property type="entry name" value="Nucleotidylyl transferase"/>
    <property type="match status" value="1"/>
</dbReference>
<keyword evidence="6 11" id="KW-0548">Nucleotidyltransferase</keyword>
<evidence type="ECO:0000256" key="1">
    <source>
        <dbReference type="ARBA" id="ARBA00002324"/>
    </source>
</evidence>
<evidence type="ECO:0000256" key="4">
    <source>
        <dbReference type="ARBA" id="ARBA00022642"/>
    </source>
</evidence>
<name>A0A9E9NYQ6_9BURK</name>
<gene>
    <name evidence="11 13" type="primary">nadD</name>
    <name evidence="14" type="ORF">NB645_08035</name>
    <name evidence="13" type="ORF">NB646_09190</name>
</gene>
<dbReference type="NCBIfam" id="TIGR00482">
    <property type="entry name" value="nicotinate (nicotinamide) nucleotide adenylyltransferase"/>
    <property type="match status" value="1"/>
</dbReference>